<evidence type="ECO:0000256" key="5">
    <source>
        <dbReference type="SAM" id="SignalP"/>
    </source>
</evidence>
<dbReference type="Pfam" id="PF03480">
    <property type="entry name" value="DctP"/>
    <property type="match status" value="1"/>
</dbReference>
<dbReference type="PANTHER" id="PTHR33376:SF4">
    <property type="entry name" value="SIALIC ACID-BINDING PERIPLASMIC PROTEIN SIAP"/>
    <property type="match status" value="1"/>
</dbReference>
<evidence type="ECO:0000256" key="1">
    <source>
        <dbReference type="ARBA" id="ARBA00004196"/>
    </source>
</evidence>
<dbReference type="InterPro" id="IPR038404">
    <property type="entry name" value="TRAP_DctP_sf"/>
</dbReference>
<dbReference type="EMBL" id="QHHQ01000002">
    <property type="protein sequence ID" value="RAI02385.1"/>
    <property type="molecule type" value="Genomic_DNA"/>
</dbReference>
<evidence type="ECO:0000313" key="6">
    <source>
        <dbReference type="EMBL" id="RAI02385.1"/>
    </source>
</evidence>
<comment type="subcellular location">
    <subcellularLocation>
        <location evidence="1">Cell envelope</location>
    </subcellularLocation>
</comment>
<name>A0A8B2NR70_9HYPH</name>
<keyword evidence="4 5" id="KW-0732">Signal</keyword>
<accession>A0A8B2NR70</accession>
<dbReference type="RefSeq" id="WP_111345960.1">
    <property type="nucleotide sequence ID" value="NZ_JAIWKD010000002.1"/>
</dbReference>
<sequence length="328" mass="36485">MKPLWTALTAAGLATLVALPASADVTLRYAHVGAEGEGQTRFAEELAKRIEERTDGRVTIEVFPNSQLGNLSEMLDAVRIGAIQMAHHDFSSLDRFYEDVAVFNAPYAYRGMDHAMKATAPGSPVLDEINEKLIENAGIRIVGNFYRGARHLTARYPVYSPADMAGKKFRGVPIQLWSTMLEGMGAIPTPVEISEIMPALMTGLVEGQENPLNNIIARKMYEANKYLMLTGHMESVLAVFVNEDAWEGIPDEDRAIMEEVLKEVGQESLDWYRDSEADEIAFLKEQGVTVIDEAAGLKLDEFREAVRAKVAEDYPAWADYLKRIDEVQ</sequence>
<dbReference type="InterPro" id="IPR018389">
    <property type="entry name" value="DctP_fam"/>
</dbReference>
<evidence type="ECO:0000313" key="7">
    <source>
        <dbReference type="Proteomes" id="UP000249590"/>
    </source>
</evidence>
<dbReference type="GO" id="GO:0055085">
    <property type="term" value="P:transmembrane transport"/>
    <property type="evidence" value="ECO:0007669"/>
    <property type="project" value="InterPro"/>
</dbReference>
<dbReference type="PIRSF" id="PIRSF006470">
    <property type="entry name" value="DctB"/>
    <property type="match status" value="1"/>
</dbReference>
<keyword evidence="7" id="KW-1185">Reference proteome</keyword>
<dbReference type="AlphaFoldDB" id="A0A8B2NR70"/>
<dbReference type="Gene3D" id="3.40.190.170">
    <property type="entry name" value="Bacterial extracellular solute-binding protein, family 7"/>
    <property type="match status" value="1"/>
</dbReference>
<dbReference type="CDD" id="cd13603">
    <property type="entry name" value="PBP2_TRAP_Siap_TeaA_like"/>
    <property type="match status" value="1"/>
</dbReference>
<dbReference type="NCBIfam" id="NF037995">
    <property type="entry name" value="TRAP_S1"/>
    <property type="match status" value="1"/>
</dbReference>
<dbReference type="OrthoDB" id="8673861at2"/>
<dbReference type="PANTHER" id="PTHR33376">
    <property type="match status" value="1"/>
</dbReference>
<dbReference type="Proteomes" id="UP000249590">
    <property type="component" value="Unassembled WGS sequence"/>
</dbReference>
<evidence type="ECO:0000256" key="2">
    <source>
        <dbReference type="ARBA" id="ARBA00009023"/>
    </source>
</evidence>
<comment type="caution">
    <text evidence="6">The sequence shown here is derived from an EMBL/GenBank/DDBJ whole genome shotgun (WGS) entry which is preliminary data.</text>
</comment>
<feature type="signal peptide" evidence="5">
    <location>
        <begin position="1"/>
        <end position="23"/>
    </location>
</feature>
<dbReference type="GO" id="GO:0030288">
    <property type="term" value="C:outer membrane-bounded periplasmic space"/>
    <property type="evidence" value="ECO:0007669"/>
    <property type="project" value="InterPro"/>
</dbReference>
<dbReference type="NCBIfam" id="TIGR00787">
    <property type="entry name" value="dctP"/>
    <property type="match status" value="1"/>
</dbReference>
<protein>
    <submittedName>
        <fullName evidence="6">TRAP transporter substrate-binding protein DctP</fullName>
    </submittedName>
</protein>
<keyword evidence="3" id="KW-0813">Transport</keyword>
<organism evidence="6 7">
    <name type="scientific">Acuticoccus sediminis</name>
    <dbReference type="NCBI Taxonomy" id="2184697"/>
    <lineage>
        <taxon>Bacteria</taxon>
        <taxon>Pseudomonadati</taxon>
        <taxon>Pseudomonadota</taxon>
        <taxon>Alphaproteobacteria</taxon>
        <taxon>Hyphomicrobiales</taxon>
        <taxon>Amorphaceae</taxon>
        <taxon>Acuticoccus</taxon>
    </lineage>
</organism>
<proteinExistence type="inferred from homology"/>
<dbReference type="InterPro" id="IPR004682">
    <property type="entry name" value="TRAP_DctP"/>
</dbReference>
<evidence type="ECO:0000256" key="3">
    <source>
        <dbReference type="ARBA" id="ARBA00022448"/>
    </source>
</evidence>
<feature type="chain" id="PRO_5033050400" evidence="5">
    <location>
        <begin position="24"/>
        <end position="328"/>
    </location>
</feature>
<gene>
    <name evidence="6" type="ORF">DLJ53_13575</name>
</gene>
<comment type="similarity">
    <text evidence="2">Belongs to the bacterial solute-binding protein 7 family.</text>
</comment>
<evidence type="ECO:0000256" key="4">
    <source>
        <dbReference type="ARBA" id="ARBA00022729"/>
    </source>
</evidence>
<reference evidence="6 7" key="1">
    <citation type="submission" date="2018-05" db="EMBL/GenBank/DDBJ databases">
        <title>Acuticoccus sediminis sp. nov., isolated from deep-sea sediment of Indian Ocean.</title>
        <authorList>
            <person name="Liu X."/>
            <person name="Lai Q."/>
            <person name="Du Y."/>
            <person name="Sun F."/>
            <person name="Zhang X."/>
            <person name="Wang S."/>
            <person name="Shao Z."/>
        </authorList>
    </citation>
    <scope>NUCLEOTIDE SEQUENCE [LARGE SCALE GENOMIC DNA]</scope>
    <source>
        <strain evidence="6 7">PTG4-2</strain>
    </source>
</reference>